<protein>
    <recommendedName>
        <fullName evidence="10">Short-chain dehydrogenase/reductase 3</fullName>
    </recommendedName>
    <alternativeName>
        <fullName evidence="11">Retinal short-chain dehydrogenase/reductase 1</fullName>
    </alternativeName>
</protein>
<evidence type="ECO:0000256" key="7">
    <source>
        <dbReference type="ARBA" id="ARBA00023098"/>
    </source>
</evidence>
<dbReference type="InterPro" id="IPR020904">
    <property type="entry name" value="Sc_DH/Rdtase_CS"/>
</dbReference>
<evidence type="ECO:0000256" key="10">
    <source>
        <dbReference type="ARBA" id="ARBA00068717"/>
    </source>
</evidence>
<dbReference type="PANTHER" id="PTHR24322">
    <property type="entry name" value="PKSB"/>
    <property type="match status" value="1"/>
</dbReference>
<evidence type="ECO:0000256" key="11">
    <source>
        <dbReference type="ARBA" id="ARBA00082544"/>
    </source>
</evidence>
<accession>A0A6G0YQI9</accession>
<gene>
    <name evidence="14" type="ORF">FWK35_00021419</name>
</gene>
<keyword evidence="7" id="KW-0443">Lipid metabolism</keyword>
<comment type="function">
    <text evidence="9">Catalyzes the reduction of all-trans-retinal to all-trans-retinol in the presence of NADPH.</text>
</comment>
<dbReference type="Gene3D" id="3.40.50.720">
    <property type="entry name" value="NAD(P)-binding Rossmann-like Domain"/>
    <property type="match status" value="1"/>
</dbReference>
<dbReference type="EMBL" id="VUJU01002820">
    <property type="protein sequence ID" value="KAF0759989.1"/>
    <property type="molecule type" value="Genomic_DNA"/>
</dbReference>
<sequence length="382" mass="41949">HRCTVVNIVKTAIATETTTKHIATDRIKRTAEMETGQRPGNRPSSNGVRTASNILLECLPLITKIVVGILHSIYAFINLAFVSLYPVEKSLKDKVVLVMTIFDNVATLIECIVTNVLKLSRQQVTGAGRGLGREMSYQLAKEGAKVVCVDINAEGVKETAEVINGGRTGEDAVADFYTTNVAEPSQVNELAKAVEEKWGKVDVLINNAGIVASAPLMDTTDDQIKRMIDVNLISHFWMIRAFLPGMQKRNEGHIVATSSAAAFTCAANIVPYAATKYGVTGLMASFREELRNNPSNNIKTTTVHPFFLDSAPINVKHWEVKSVLPIVSIPQVAQAAIQGIKREYVIVTIPETLRLSMQLLWLLPQKSADYWRDTFASKIDKA</sequence>
<dbReference type="SUPFAM" id="SSF51735">
    <property type="entry name" value="NAD(P)-binding Rossmann-fold domains"/>
    <property type="match status" value="1"/>
</dbReference>
<feature type="transmembrane region" description="Helical" evidence="13">
    <location>
        <begin position="65"/>
        <end position="85"/>
    </location>
</feature>
<dbReference type="PANTHER" id="PTHR24322:SF736">
    <property type="entry name" value="RETINOL DEHYDROGENASE 10"/>
    <property type="match status" value="1"/>
</dbReference>
<evidence type="ECO:0000256" key="5">
    <source>
        <dbReference type="ARBA" id="ARBA00022989"/>
    </source>
</evidence>
<evidence type="ECO:0000256" key="13">
    <source>
        <dbReference type="SAM" id="Phobius"/>
    </source>
</evidence>
<keyword evidence="5 13" id="KW-1133">Transmembrane helix</keyword>
<keyword evidence="3 13" id="KW-0812">Transmembrane</keyword>
<dbReference type="InterPro" id="IPR002347">
    <property type="entry name" value="SDR_fam"/>
</dbReference>
<organism evidence="14 15">
    <name type="scientific">Aphis craccivora</name>
    <name type="common">Cowpea aphid</name>
    <dbReference type="NCBI Taxonomy" id="307492"/>
    <lineage>
        <taxon>Eukaryota</taxon>
        <taxon>Metazoa</taxon>
        <taxon>Ecdysozoa</taxon>
        <taxon>Arthropoda</taxon>
        <taxon>Hexapoda</taxon>
        <taxon>Insecta</taxon>
        <taxon>Pterygota</taxon>
        <taxon>Neoptera</taxon>
        <taxon>Paraneoptera</taxon>
        <taxon>Hemiptera</taxon>
        <taxon>Sternorrhyncha</taxon>
        <taxon>Aphidomorpha</taxon>
        <taxon>Aphidoidea</taxon>
        <taxon>Aphididae</taxon>
        <taxon>Aphidini</taxon>
        <taxon>Aphis</taxon>
        <taxon>Aphis</taxon>
    </lineage>
</organism>
<comment type="subcellular location">
    <subcellularLocation>
        <location evidence="1">Membrane</location>
        <topology evidence="1">Multi-pass membrane protein</topology>
    </subcellularLocation>
</comment>
<comment type="similarity">
    <text evidence="2 12">Belongs to the short-chain dehydrogenases/reductases (SDR) family.</text>
</comment>
<keyword evidence="4" id="KW-0521">NADP</keyword>
<dbReference type="FunFam" id="3.40.50.720:FF:000131">
    <property type="entry name" value="Short-chain dehydrogenase/reductase 3"/>
    <property type="match status" value="1"/>
</dbReference>
<reference evidence="14 15" key="1">
    <citation type="submission" date="2019-08" db="EMBL/GenBank/DDBJ databases">
        <title>Whole genome of Aphis craccivora.</title>
        <authorList>
            <person name="Voronova N.V."/>
            <person name="Shulinski R.S."/>
            <person name="Bandarenka Y.V."/>
            <person name="Zhorov D.G."/>
            <person name="Warner D."/>
        </authorList>
    </citation>
    <scope>NUCLEOTIDE SEQUENCE [LARGE SCALE GENOMIC DNA]</scope>
    <source>
        <strain evidence="14">180601</strain>
        <tissue evidence="14">Whole Body</tissue>
    </source>
</reference>
<keyword evidence="6" id="KW-0560">Oxidoreductase</keyword>
<dbReference type="InterPro" id="IPR036291">
    <property type="entry name" value="NAD(P)-bd_dom_sf"/>
</dbReference>
<evidence type="ECO:0000256" key="12">
    <source>
        <dbReference type="RuleBase" id="RU000363"/>
    </source>
</evidence>
<evidence type="ECO:0000256" key="3">
    <source>
        <dbReference type="ARBA" id="ARBA00022692"/>
    </source>
</evidence>
<dbReference type="PRINTS" id="PR00080">
    <property type="entry name" value="SDRFAMILY"/>
</dbReference>
<dbReference type="GO" id="GO:0005811">
    <property type="term" value="C:lipid droplet"/>
    <property type="evidence" value="ECO:0007669"/>
    <property type="project" value="TreeGrafter"/>
</dbReference>
<feature type="non-terminal residue" evidence="14">
    <location>
        <position position="1"/>
    </location>
</feature>
<evidence type="ECO:0000256" key="9">
    <source>
        <dbReference type="ARBA" id="ARBA00059620"/>
    </source>
</evidence>
<evidence type="ECO:0000256" key="6">
    <source>
        <dbReference type="ARBA" id="ARBA00023002"/>
    </source>
</evidence>
<evidence type="ECO:0000256" key="2">
    <source>
        <dbReference type="ARBA" id="ARBA00006484"/>
    </source>
</evidence>
<dbReference type="AlphaFoldDB" id="A0A6G0YQI9"/>
<evidence type="ECO:0000256" key="4">
    <source>
        <dbReference type="ARBA" id="ARBA00022857"/>
    </source>
</evidence>
<dbReference type="GO" id="GO:0052650">
    <property type="term" value="F:all-trans-retinol dehydrogenase (NADP+) activity"/>
    <property type="evidence" value="ECO:0007669"/>
    <property type="project" value="UniProtKB-ARBA"/>
</dbReference>
<name>A0A6G0YQI9_APHCR</name>
<keyword evidence="15" id="KW-1185">Reference proteome</keyword>
<dbReference type="PRINTS" id="PR00081">
    <property type="entry name" value="GDHRDH"/>
</dbReference>
<evidence type="ECO:0000313" key="15">
    <source>
        <dbReference type="Proteomes" id="UP000478052"/>
    </source>
</evidence>
<comment type="caution">
    <text evidence="14">The sequence shown here is derived from an EMBL/GenBank/DDBJ whole genome shotgun (WGS) entry which is preliminary data.</text>
</comment>
<dbReference type="Proteomes" id="UP000478052">
    <property type="component" value="Unassembled WGS sequence"/>
</dbReference>
<dbReference type="GO" id="GO:0016020">
    <property type="term" value="C:membrane"/>
    <property type="evidence" value="ECO:0007669"/>
    <property type="project" value="UniProtKB-SubCell"/>
</dbReference>
<keyword evidence="8 13" id="KW-0472">Membrane</keyword>
<evidence type="ECO:0000313" key="14">
    <source>
        <dbReference type="EMBL" id="KAF0759989.1"/>
    </source>
</evidence>
<dbReference type="Pfam" id="PF00106">
    <property type="entry name" value="adh_short"/>
    <property type="match status" value="1"/>
</dbReference>
<dbReference type="OrthoDB" id="5840532at2759"/>
<evidence type="ECO:0000256" key="8">
    <source>
        <dbReference type="ARBA" id="ARBA00023136"/>
    </source>
</evidence>
<dbReference type="PROSITE" id="PS00061">
    <property type="entry name" value="ADH_SHORT"/>
    <property type="match status" value="1"/>
</dbReference>
<proteinExistence type="inferred from homology"/>
<evidence type="ECO:0000256" key="1">
    <source>
        <dbReference type="ARBA" id="ARBA00004141"/>
    </source>
</evidence>